<sequence length="127" mass="12777">MVVPLVITGENMTLPVNAISSALQQLHSMAAAAAGGSTAATGASAAGESGAATAGGFASALKASLDKISGDQNKAVGESKAFELGASNVSLNDVMVDMQKANVGFQFGLQVRNKLVTAYNDIMQMQV</sequence>
<gene>
    <name evidence="4" type="primary">fliE</name>
    <name evidence="6" type="ORF">BUPH_03723</name>
</gene>
<keyword evidence="6" id="KW-0966">Cell projection</keyword>
<evidence type="ECO:0000313" key="7">
    <source>
        <dbReference type="Proteomes" id="UP000010105"/>
    </source>
</evidence>
<comment type="subcellular location">
    <subcellularLocation>
        <location evidence="1 4">Bacterial flagellum basal body</location>
    </subcellularLocation>
</comment>
<proteinExistence type="inferred from homology"/>
<organism evidence="6 7">
    <name type="scientific">Paraburkholderia phenoliruptrix BR3459a</name>
    <dbReference type="NCBI Taxonomy" id="1229205"/>
    <lineage>
        <taxon>Bacteria</taxon>
        <taxon>Pseudomonadati</taxon>
        <taxon>Pseudomonadota</taxon>
        <taxon>Betaproteobacteria</taxon>
        <taxon>Burkholderiales</taxon>
        <taxon>Burkholderiaceae</taxon>
        <taxon>Paraburkholderia</taxon>
    </lineage>
</organism>
<dbReference type="PANTHER" id="PTHR34653:SF1">
    <property type="entry name" value="FLAGELLAR HOOK-BASAL BODY COMPLEX PROTEIN FLIE"/>
    <property type="match status" value="1"/>
</dbReference>
<dbReference type="NCBIfam" id="TIGR00205">
    <property type="entry name" value="fliE"/>
    <property type="match status" value="1"/>
</dbReference>
<dbReference type="HOGENOM" id="CLU_147249_0_2_4"/>
<evidence type="ECO:0000256" key="1">
    <source>
        <dbReference type="ARBA" id="ARBA00004117"/>
    </source>
</evidence>
<dbReference type="Proteomes" id="UP000010105">
    <property type="component" value="Chromosome 1"/>
</dbReference>
<keyword evidence="3 4" id="KW-0975">Bacterial flagellum</keyword>
<evidence type="ECO:0000256" key="4">
    <source>
        <dbReference type="HAMAP-Rule" id="MF_00724"/>
    </source>
</evidence>
<evidence type="ECO:0000256" key="5">
    <source>
        <dbReference type="NCBIfam" id="TIGR00205"/>
    </source>
</evidence>
<dbReference type="eggNOG" id="COG1677">
    <property type="taxonomic scope" value="Bacteria"/>
</dbReference>
<dbReference type="PRINTS" id="PR01006">
    <property type="entry name" value="FLGHOOKFLIE"/>
</dbReference>
<comment type="similarity">
    <text evidence="2 4">Belongs to the FliE family.</text>
</comment>
<dbReference type="HAMAP" id="MF_00724">
    <property type="entry name" value="FliE"/>
    <property type="match status" value="1"/>
</dbReference>
<dbReference type="GO" id="GO:0005198">
    <property type="term" value="F:structural molecule activity"/>
    <property type="evidence" value="ECO:0007669"/>
    <property type="project" value="UniProtKB-UniRule"/>
</dbReference>
<evidence type="ECO:0000256" key="3">
    <source>
        <dbReference type="ARBA" id="ARBA00023143"/>
    </source>
</evidence>
<dbReference type="STRING" id="1229205.BUPH_03723"/>
<dbReference type="PATRIC" id="fig|1229205.11.peg.3793"/>
<dbReference type="KEGG" id="bpx:BUPH_03723"/>
<accession>K0DR94</accession>
<evidence type="ECO:0000313" key="6">
    <source>
        <dbReference type="EMBL" id="AFT87455.1"/>
    </source>
</evidence>
<dbReference type="Pfam" id="PF02049">
    <property type="entry name" value="FliE"/>
    <property type="match status" value="1"/>
</dbReference>
<dbReference type="GO" id="GO:0009425">
    <property type="term" value="C:bacterial-type flagellum basal body"/>
    <property type="evidence" value="ECO:0007669"/>
    <property type="project" value="UniProtKB-SubCell"/>
</dbReference>
<dbReference type="AlphaFoldDB" id="K0DR94"/>
<dbReference type="GO" id="GO:0071973">
    <property type="term" value="P:bacterial-type flagellum-dependent cell motility"/>
    <property type="evidence" value="ECO:0007669"/>
    <property type="project" value="InterPro"/>
</dbReference>
<keyword evidence="6" id="KW-0282">Flagellum</keyword>
<keyword evidence="6" id="KW-0969">Cilium</keyword>
<name>K0DR94_9BURK</name>
<dbReference type="InterPro" id="IPR001624">
    <property type="entry name" value="FliE"/>
</dbReference>
<dbReference type="EMBL" id="CP003863">
    <property type="protein sequence ID" value="AFT87455.1"/>
    <property type="molecule type" value="Genomic_DNA"/>
</dbReference>
<protein>
    <recommendedName>
        <fullName evidence="4 5">Flagellar hook-basal body complex protein FliE</fullName>
    </recommendedName>
</protein>
<dbReference type="GO" id="GO:0003774">
    <property type="term" value="F:cytoskeletal motor activity"/>
    <property type="evidence" value="ECO:0007669"/>
    <property type="project" value="InterPro"/>
</dbReference>
<reference evidence="6 7" key="1">
    <citation type="journal article" date="2012" name="J. Bacteriol.">
        <title>Complete Genome Sequence of Burkholderia phenoliruptrix BR3459a (CLA1), a Heat-Tolerant, Nitrogen-Fixing Symbiont of Mimosa flocculosa.</title>
        <authorList>
            <person name="de Oliveira Cunha C."/>
            <person name="Goda Zuleta L.F."/>
            <person name="Paula de Almeida L.G."/>
            <person name="Prioli Ciapina L."/>
            <person name="Lustrino Borges W."/>
            <person name="Pitard R.M."/>
            <person name="Baldani J.I."/>
            <person name="Straliotto R."/>
            <person name="de Faria S.M."/>
            <person name="Hungria M."/>
            <person name="Sousa Cavada B."/>
            <person name="Mercante F.M."/>
            <person name="Ribeiro de Vasconcelos A.T."/>
        </authorList>
    </citation>
    <scope>NUCLEOTIDE SEQUENCE [LARGE SCALE GENOMIC DNA]</scope>
    <source>
        <strain evidence="6 7">BR3459a</strain>
    </source>
</reference>
<evidence type="ECO:0000256" key="2">
    <source>
        <dbReference type="ARBA" id="ARBA00009272"/>
    </source>
</evidence>
<dbReference type="PANTHER" id="PTHR34653">
    <property type="match status" value="1"/>
</dbReference>